<proteinExistence type="inferred from homology"/>
<dbReference type="EMBL" id="MCFE01000032">
    <property type="protein sequence ID" value="ORY04710.1"/>
    <property type="molecule type" value="Genomic_DNA"/>
</dbReference>
<comment type="subcellular location">
    <subcellularLocation>
        <location evidence="9">Cytoplasm</location>
    </subcellularLocation>
    <subcellularLocation>
        <location evidence="9">Endosome</location>
    </subcellularLocation>
</comment>
<dbReference type="SUPFAM" id="SSF50729">
    <property type="entry name" value="PH domain-like"/>
    <property type="match status" value="1"/>
</dbReference>
<dbReference type="GO" id="GO:0031902">
    <property type="term" value="C:late endosome membrane"/>
    <property type="evidence" value="ECO:0007669"/>
    <property type="project" value="UniProtKB-UniRule"/>
</dbReference>
<dbReference type="Gene3D" id="1.10.10.10">
    <property type="entry name" value="Winged helix-like DNA-binding domain superfamily/Winged helix DNA-binding domain"/>
    <property type="match status" value="2"/>
</dbReference>
<keyword evidence="6" id="KW-0862">Zinc</keyword>
<dbReference type="PANTHER" id="PTHR13128:SF12">
    <property type="entry name" value="VACUOLAR PROTEIN-SORTING-ASSOCIATED PROTEIN 36"/>
    <property type="match status" value="1"/>
</dbReference>
<dbReference type="OrthoDB" id="271448at2759"/>
<dbReference type="Proteomes" id="UP000193498">
    <property type="component" value="Unassembled WGS sequence"/>
</dbReference>
<reference evidence="11 12" key="1">
    <citation type="submission" date="2016-07" db="EMBL/GenBank/DDBJ databases">
        <title>Pervasive Adenine N6-methylation of Active Genes in Fungi.</title>
        <authorList>
            <consortium name="DOE Joint Genome Institute"/>
            <person name="Mondo S.J."/>
            <person name="Dannebaum R.O."/>
            <person name="Kuo R.C."/>
            <person name="Labutti K."/>
            <person name="Haridas S."/>
            <person name="Kuo A."/>
            <person name="Salamov A."/>
            <person name="Ahrendt S.R."/>
            <person name="Lipzen A."/>
            <person name="Sullivan W."/>
            <person name="Andreopoulos W.B."/>
            <person name="Clum A."/>
            <person name="Lindquist E."/>
            <person name="Daum C."/>
            <person name="Ramamoorthy G.K."/>
            <person name="Gryganskyi A."/>
            <person name="Culley D."/>
            <person name="Magnuson J.K."/>
            <person name="James T.Y."/>
            <person name="O'Malley M.A."/>
            <person name="Stajich J.E."/>
            <person name="Spatafora J.W."/>
            <person name="Visel A."/>
            <person name="Grigoriev I.V."/>
        </authorList>
    </citation>
    <scope>NUCLEOTIDE SEQUENCE [LARGE SCALE GENOMIC DNA]</scope>
    <source>
        <strain evidence="11 12">CBS 931.73</strain>
    </source>
</reference>
<evidence type="ECO:0000256" key="9">
    <source>
        <dbReference type="RuleBase" id="RU367095"/>
    </source>
</evidence>
<keyword evidence="2 9" id="KW-0813">Transport</keyword>
<evidence type="ECO:0000256" key="2">
    <source>
        <dbReference type="ARBA" id="ARBA00022448"/>
    </source>
</evidence>
<protein>
    <recommendedName>
        <fullName evidence="9">Vacuolar protein-sorting-associated protein 36</fullName>
    </recommendedName>
    <alternativeName>
        <fullName evidence="9">ESCRT-II complex subunit VPS36</fullName>
    </alternativeName>
</protein>
<evidence type="ECO:0000256" key="1">
    <source>
        <dbReference type="ARBA" id="ARBA00009697"/>
    </source>
</evidence>
<dbReference type="InterPro" id="IPR011993">
    <property type="entry name" value="PH-like_dom_sf"/>
</dbReference>
<evidence type="ECO:0000256" key="8">
    <source>
        <dbReference type="ARBA" id="ARBA00023054"/>
    </source>
</evidence>
<dbReference type="STRING" id="1314790.A0A1Y1Z343"/>
<dbReference type="FunFam" id="1.10.10.10:FF:000165">
    <property type="entry name" value="Vacuolar protein sorting protein (Vps36)"/>
    <property type="match status" value="1"/>
</dbReference>
<keyword evidence="4 9" id="KW-0967">Endosome</keyword>
<keyword evidence="5" id="KW-0863">Zinc-finger</keyword>
<dbReference type="InterPro" id="IPR036388">
    <property type="entry name" value="WH-like_DNA-bd_sf"/>
</dbReference>
<name>A0A1Y1Z343_9FUNG</name>
<dbReference type="Gene3D" id="2.30.30.380">
    <property type="entry name" value="Zn-finger domain of Sec23/24"/>
    <property type="match status" value="1"/>
</dbReference>
<keyword evidence="7 9" id="KW-0653">Protein transport</keyword>
<comment type="caution">
    <text evidence="11">The sequence shown here is derived from an EMBL/GenBank/DDBJ whole genome shotgun (WGS) entry which is preliminary data.</text>
</comment>
<evidence type="ECO:0000256" key="3">
    <source>
        <dbReference type="ARBA" id="ARBA00022723"/>
    </source>
</evidence>
<dbReference type="SUPFAM" id="SSF46785">
    <property type="entry name" value="Winged helix' DNA-binding domain"/>
    <property type="match status" value="1"/>
</dbReference>
<dbReference type="PROSITE" id="PS01358">
    <property type="entry name" value="ZF_RANBP2_1"/>
    <property type="match status" value="1"/>
</dbReference>
<dbReference type="SMART" id="SM00547">
    <property type="entry name" value="ZnF_RBZ"/>
    <property type="match status" value="2"/>
</dbReference>
<evidence type="ECO:0000313" key="11">
    <source>
        <dbReference type="EMBL" id="ORY04710.1"/>
    </source>
</evidence>
<keyword evidence="12" id="KW-1185">Reference proteome</keyword>
<organism evidence="11 12">
    <name type="scientific">Basidiobolus meristosporus CBS 931.73</name>
    <dbReference type="NCBI Taxonomy" id="1314790"/>
    <lineage>
        <taxon>Eukaryota</taxon>
        <taxon>Fungi</taxon>
        <taxon>Fungi incertae sedis</taxon>
        <taxon>Zoopagomycota</taxon>
        <taxon>Entomophthoromycotina</taxon>
        <taxon>Basidiobolomycetes</taxon>
        <taxon>Basidiobolales</taxon>
        <taxon>Basidiobolaceae</taxon>
        <taxon>Basidiobolus</taxon>
    </lineage>
</organism>
<dbReference type="InterPro" id="IPR037855">
    <property type="entry name" value="Vps36"/>
</dbReference>
<dbReference type="PANTHER" id="PTHR13128">
    <property type="entry name" value="VACUOLAR PROTEIN-SORTING-ASSOCIATED PROTEIN 36"/>
    <property type="match status" value="1"/>
</dbReference>
<evidence type="ECO:0000259" key="10">
    <source>
        <dbReference type="PROSITE" id="PS51495"/>
    </source>
</evidence>
<dbReference type="Pfam" id="PF11605">
    <property type="entry name" value="Vps36_ESCRT-II"/>
    <property type="match status" value="1"/>
</dbReference>
<sequence>MNQFEKLELNPSLRPKLLKDEVVNVLQSSVGLYEGKKRCLEYDDGVVYLTTHRILYVDNTDPQNKSLSLKLGLISDFKTSAGFWKSSSPKVTLYISDDVISTAASGSSNDPTNLAPSTPWICYICNHSNSGDLVKCELCGVKKTVNESSAASSTDSTDKQNGLTCPACTFINHSCMVRCELCDTELVASVDKSTPSDYVLVEENYTRQSTPDILPYVKLSFRSGGHSNFAAELKNALSQKQWERVNEPEIGKKDNDFNPSLGGISGIMRNVDLNTKETDEALNQAFSDLDVLIQKAADMVKIAESITVKLSKEDPGDETSSAATANFKTYLLNLGISSPVTKDKAGAIYHQELAKQLAEFLGPVLEQEGGTISLTDVYCLFNRARGDALISPQDVHKATSLFDSLNLPMRLRKFSSGLLVVQSLSQSDDAIAQHLFELIKANGALSAIDIAEVESVPVVLITEQLLMTEARGLICRDETIEGIKFYENLLIRSDLP</sequence>
<dbReference type="PROSITE" id="PS51495">
    <property type="entry name" value="GLUE"/>
    <property type="match status" value="1"/>
</dbReference>
<keyword evidence="9" id="KW-0963">Cytoplasm</keyword>
<dbReference type="Gene3D" id="2.30.29.30">
    <property type="entry name" value="Pleckstrin-homology domain (PH domain)/Phosphotyrosine-binding domain (PTB)"/>
    <property type="match status" value="1"/>
</dbReference>
<comment type="function">
    <text evidence="9">Component of the ESCRT-II complex (endosomal sorting complex required for transport II), which is required for multivesicular body (MVB) formation and sorting of endosomal cargo proteins into MVBs.</text>
</comment>
<dbReference type="FunCoup" id="A0A1Y1Z343">
    <property type="interactions" value="216"/>
</dbReference>
<evidence type="ECO:0000256" key="6">
    <source>
        <dbReference type="ARBA" id="ARBA00022833"/>
    </source>
</evidence>
<dbReference type="Pfam" id="PF04157">
    <property type="entry name" value="EAP30"/>
    <property type="match status" value="1"/>
</dbReference>
<evidence type="ECO:0000313" key="12">
    <source>
        <dbReference type="Proteomes" id="UP000193498"/>
    </source>
</evidence>
<dbReference type="InterPro" id="IPR021648">
    <property type="entry name" value="GLUE_dom"/>
</dbReference>
<dbReference type="GO" id="GO:0008270">
    <property type="term" value="F:zinc ion binding"/>
    <property type="evidence" value="ECO:0007669"/>
    <property type="project" value="UniProtKB-KW"/>
</dbReference>
<dbReference type="InterPro" id="IPR036390">
    <property type="entry name" value="WH_DNA-bd_sf"/>
</dbReference>
<dbReference type="InParanoid" id="A0A1Y1Z343"/>
<feature type="domain" description="GLUE N-terminal" evidence="10">
    <location>
        <begin position="7"/>
        <end position="249"/>
    </location>
</feature>
<evidence type="ECO:0000256" key="7">
    <source>
        <dbReference type="ARBA" id="ARBA00022927"/>
    </source>
</evidence>
<dbReference type="AlphaFoldDB" id="A0A1Y1Z343"/>
<comment type="subunit">
    <text evidence="9">Component of the endosomal sorting complex required for transport II (ESCRT-II).</text>
</comment>
<keyword evidence="8" id="KW-0175">Coiled coil</keyword>
<dbReference type="InterPro" id="IPR001876">
    <property type="entry name" value="Znf_RanBP2"/>
</dbReference>
<dbReference type="Gene3D" id="6.10.140.260">
    <property type="match status" value="1"/>
</dbReference>
<comment type="similarity">
    <text evidence="1 9">Belongs to the VPS36 family.</text>
</comment>
<dbReference type="GO" id="GO:0032266">
    <property type="term" value="F:phosphatidylinositol-3-phosphate binding"/>
    <property type="evidence" value="ECO:0007669"/>
    <property type="project" value="UniProtKB-UniRule"/>
</dbReference>
<dbReference type="InterPro" id="IPR040608">
    <property type="entry name" value="Snf8/Vps36"/>
</dbReference>
<keyword evidence="3" id="KW-0479">Metal-binding</keyword>
<accession>A0A1Y1Z343</accession>
<evidence type="ECO:0000256" key="4">
    <source>
        <dbReference type="ARBA" id="ARBA00022753"/>
    </source>
</evidence>
<evidence type="ECO:0000256" key="5">
    <source>
        <dbReference type="ARBA" id="ARBA00022771"/>
    </source>
</evidence>
<dbReference type="GO" id="GO:0000814">
    <property type="term" value="C:ESCRT II complex"/>
    <property type="evidence" value="ECO:0007669"/>
    <property type="project" value="UniProtKB-UniRule"/>
</dbReference>
<dbReference type="GO" id="GO:0043328">
    <property type="term" value="P:protein transport to vacuole involved in ubiquitin-dependent protein catabolic process via the multivesicular body sorting pathway"/>
    <property type="evidence" value="ECO:0007669"/>
    <property type="project" value="UniProtKB-UniRule"/>
</dbReference>
<dbReference type="GO" id="GO:0043130">
    <property type="term" value="F:ubiquitin binding"/>
    <property type="evidence" value="ECO:0007669"/>
    <property type="project" value="UniProtKB-UniRule"/>
</dbReference>
<gene>
    <name evidence="11" type="ORF">K493DRAFT_275621</name>
</gene>